<accession>A0A540VHA6</accession>
<comment type="similarity">
    <text evidence="1">Belongs to the folylpolyglutamate synthase family.</text>
</comment>
<dbReference type="PANTHER" id="PTHR11136:SF0">
    <property type="entry name" value="DIHYDROFOLATE SYNTHETASE-RELATED"/>
    <property type="match status" value="1"/>
</dbReference>
<evidence type="ECO:0000256" key="4">
    <source>
        <dbReference type="ARBA" id="ARBA00022723"/>
    </source>
</evidence>
<keyword evidence="4" id="KW-0479">Metal-binding</keyword>
<dbReference type="FunCoup" id="A0A540VHA6">
    <property type="interactions" value="521"/>
</dbReference>
<keyword evidence="5" id="KW-0547">Nucleotide-binding</keyword>
<evidence type="ECO:0000256" key="5">
    <source>
        <dbReference type="ARBA" id="ARBA00022741"/>
    </source>
</evidence>
<evidence type="ECO:0000256" key="1">
    <source>
        <dbReference type="ARBA" id="ARBA00008276"/>
    </source>
</evidence>
<dbReference type="NCBIfam" id="TIGR01499">
    <property type="entry name" value="folC"/>
    <property type="match status" value="1"/>
</dbReference>
<evidence type="ECO:0000256" key="9">
    <source>
        <dbReference type="ARBA" id="ARBA00047493"/>
    </source>
</evidence>
<dbReference type="Gene3D" id="3.90.190.20">
    <property type="entry name" value="Mur ligase, C-terminal domain"/>
    <property type="match status" value="1"/>
</dbReference>
<name>A0A540VHA6_9CHLR</name>
<dbReference type="GO" id="GO:0008841">
    <property type="term" value="F:dihydrofolate synthase activity"/>
    <property type="evidence" value="ECO:0007669"/>
    <property type="project" value="TreeGrafter"/>
</dbReference>
<feature type="domain" description="Mur ligase C-terminal" evidence="10">
    <location>
        <begin position="294"/>
        <end position="411"/>
    </location>
</feature>
<evidence type="ECO:0000256" key="7">
    <source>
        <dbReference type="ARBA" id="ARBA00022842"/>
    </source>
</evidence>
<evidence type="ECO:0000313" key="12">
    <source>
        <dbReference type="Proteomes" id="UP000317371"/>
    </source>
</evidence>
<gene>
    <name evidence="11" type="ORF">FKZ61_08675</name>
</gene>
<dbReference type="SUPFAM" id="SSF53244">
    <property type="entry name" value="MurD-like peptide ligases, peptide-binding domain"/>
    <property type="match status" value="1"/>
</dbReference>
<dbReference type="AlphaFoldDB" id="A0A540VHA6"/>
<reference evidence="11 12" key="1">
    <citation type="submission" date="2019-06" db="EMBL/GenBank/DDBJ databases">
        <title>Genome sequence of Litorilinea aerophila BAA-2444.</title>
        <authorList>
            <person name="Maclea K.S."/>
            <person name="Maurais E.G."/>
            <person name="Iannazzi L.C."/>
        </authorList>
    </citation>
    <scope>NUCLEOTIDE SEQUENCE [LARGE SCALE GENOMIC DNA]</scope>
    <source>
        <strain evidence="11 12">ATCC BAA-2444</strain>
    </source>
</reference>
<evidence type="ECO:0000313" key="11">
    <source>
        <dbReference type="EMBL" id="TQE96150.1"/>
    </source>
</evidence>
<dbReference type="InterPro" id="IPR001645">
    <property type="entry name" value="Folylpolyglutamate_synth"/>
</dbReference>
<dbReference type="Pfam" id="PF02875">
    <property type="entry name" value="Mur_ligase_C"/>
    <property type="match status" value="1"/>
</dbReference>
<dbReference type="Gene3D" id="3.40.1190.10">
    <property type="entry name" value="Mur-like, catalytic domain"/>
    <property type="match status" value="1"/>
</dbReference>
<dbReference type="InterPro" id="IPR036615">
    <property type="entry name" value="Mur_ligase_C_dom_sf"/>
</dbReference>
<keyword evidence="6" id="KW-0067">ATP-binding</keyword>
<keyword evidence="12" id="KW-1185">Reference proteome</keyword>
<dbReference type="EC" id="6.3.2.17" evidence="2"/>
<dbReference type="PANTHER" id="PTHR11136">
    <property type="entry name" value="FOLYLPOLYGLUTAMATE SYNTHASE-RELATED"/>
    <property type="match status" value="1"/>
</dbReference>
<organism evidence="11 12">
    <name type="scientific">Litorilinea aerophila</name>
    <dbReference type="NCBI Taxonomy" id="1204385"/>
    <lineage>
        <taxon>Bacteria</taxon>
        <taxon>Bacillati</taxon>
        <taxon>Chloroflexota</taxon>
        <taxon>Caldilineae</taxon>
        <taxon>Caldilineales</taxon>
        <taxon>Caldilineaceae</taxon>
        <taxon>Litorilinea</taxon>
    </lineage>
</organism>
<comment type="catalytic activity">
    <reaction evidence="9">
        <text>(6S)-5,6,7,8-tetrahydrofolyl-(gamma-L-Glu)(n) + L-glutamate + ATP = (6S)-5,6,7,8-tetrahydrofolyl-(gamma-L-Glu)(n+1) + ADP + phosphate + H(+)</text>
        <dbReference type="Rhea" id="RHEA:10580"/>
        <dbReference type="Rhea" id="RHEA-COMP:14738"/>
        <dbReference type="Rhea" id="RHEA-COMP:14740"/>
        <dbReference type="ChEBI" id="CHEBI:15378"/>
        <dbReference type="ChEBI" id="CHEBI:29985"/>
        <dbReference type="ChEBI" id="CHEBI:30616"/>
        <dbReference type="ChEBI" id="CHEBI:43474"/>
        <dbReference type="ChEBI" id="CHEBI:141005"/>
        <dbReference type="ChEBI" id="CHEBI:456216"/>
        <dbReference type="EC" id="6.3.2.17"/>
    </reaction>
</comment>
<dbReference type="RefSeq" id="WP_141609703.1">
    <property type="nucleotide sequence ID" value="NZ_VIGC02000009.1"/>
</dbReference>
<proteinExistence type="inferred from homology"/>
<dbReference type="InParanoid" id="A0A540VHA6"/>
<dbReference type="GO" id="GO:0005737">
    <property type="term" value="C:cytoplasm"/>
    <property type="evidence" value="ECO:0007669"/>
    <property type="project" value="TreeGrafter"/>
</dbReference>
<dbReference type="Proteomes" id="UP000317371">
    <property type="component" value="Unassembled WGS sequence"/>
</dbReference>
<dbReference type="OrthoDB" id="9809356at2"/>
<evidence type="ECO:0000256" key="8">
    <source>
        <dbReference type="ARBA" id="ARBA00030592"/>
    </source>
</evidence>
<evidence type="ECO:0000256" key="3">
    <source>
        <dbReference type="ARBA" id="ARBA00022598"/>
    </source>
</evidence>
<protein>
    <recommendedName>
        <fullName evidence="2">tetrahydrofolate synthase</fullName>
        <ecNumber evidence="2">6.3.2.17</ecNumber>
    </recommendedName>
    <alternativeName>
        <fullName evidence="8">Tetrahydrofolylpolyglutamate synthase</fullName>
    </alternativeName>
</protein>
<evidence type="ECO:0000259" key="10">
    <source>
        <dbReference type="Pfam" id="PF02875"/>
    </source>
</evidence>
<evidence type="ECO:0000256" key="6">
    <source>
        <dbReference type="ARBA" id="ARBA00022840"/>
    </source>
</evidence>
<dbReference type="InterPro" id="IPR004101">
    <property type="entry name" value="Mur_ligase_C"/>
</dbReference>
<dbReference type="GO" id="GO:0005524">
    <property type="term" value="F:ATP binding"/>
    <property type="evidence" value="ECO:0007669"/>
    <property type="project" value="UniProtKB-KW"/>
</dbReference>
<evidence type="ECO:0000256" key="2">
    <source>
        <dbReference type="ARBA" id="ARBA00013025"/>
    </source>
</evidence>
<dbReference type="GO" id="GO:0046872">
    <property type="term" value="F:metal ion binding"/>
    <property type="evidence" value="ECO:0007669"/>
    <property type="project" value="UniProtKB-KW"/>
</dbReference>
<dbReference type="SUPFAM" id="SSF53623">
    <property type="entry name" value="MurD-like peptide ligases, catalytic domain"/>
    <property type="match status" value="1"/>
</dbReference>
<dbReference type="EMBL" id="VIGC01000009">
    <property type="protein sequence ID" value="TQE96150.1"/>
    <property type="molecule type" value="Genomic_DNA"/>
</dbReference>
<sequence length="458" mass="51396">MEQPDFPYYNTVDQIYHAEWSTAKLARLELLRESIRALWPNGHPTRLIHVAGTGGKGSTCRFLELGCGVVGRAGAFMSPHLFDYRERFSIDGEFVSRQDVTRIWQQRIQPHCVRLALRNPHHVHTFHEVSILMALALFEEHQVEWAAIETGVGGRYDQTRALDVEATVLTNVGSDHAHILGREQWQRVLDKAGIARPGVPFFTSDADPANLEIIQAVCEDVGAPLTVIGRQEVYALAERATELCGGSIPEESLLSADYQQWNAALSFAVVRHLCPQAHPDQILRRFIDARLLGRFWKVEEGIYADIAHNAEKIRALAGEIQRKFEHQQKILVMGISGHRIPTEVFGALARVARAIIITGASYKGQDPNKVRSELEAITGDTPILVISEPRQALEIARSMRGENDIILLTGSTYMIEQVLNPDPYMRYLSATFGWRMRTNTEATGTIQLNLPKPPSPYR</sequence>
<comment type="caution">
    <text evidence="11">The sequence shown here is derived from an EMBL/GenBank/DDBJ whole genome shotgun (WGS) entry which is preliminary data.</text>
</comment>
<dbReference type="GO" id="GO:0004326">
    <property type="term" value="F:tetrahydrofolylpolyglutamate synthase activity"/>
    <property type="evidence" value="ECO:0007669"/>
    <property type="project" value="UniProtKB-EC"/>
</dbReference>
<dbReference type="InterPro" id="IPR036565">
    <property type="entry name" value="Mur-like_cat_sf"/>
</dbReference>
<keyword evidence="3" id="KW-0436">Ligase</keyword>
<keyword evidence="7" id="KW-0460">Magnesium</keyword>